<dbReference type="EMBL" id="JBHLUD010000002">
    <property type="protein sequence ID" value="MFC0541822.1"/>
    <property type="molecule type" value="Genomic_DNA"/>
</dbReference>
<feature type="chain" id="PRO_5045965894" description="Secreted protein" evidence="1">
    <location>
        <begin position="33"/>
        <end position="156"/>
    </location>
</feature>
<feature type="signal peptide" evidence="1">
    <location>
        <begin position="1"/>
        <end position="32"/>
    </location>
</feature>
<evidence type="ECO:0000313" key="2">
    <source>
        <dbReference type="EMBL" id="MFC0541822.1"/>
    </source>
</evidence>
<accession>A0ABV6MNP3</accession>
<name>A0ABV6MNP3_9PSEU</name>
<evidence type="ECO:0000313" key="3">
    <source>
        <dbReference type="Proteomes" id="UP001589810"/>
    </source>
</evidence>
<evidence type="ECO:0008006" key="4">
    <source>
        <dbReference type="Google" id="ProtNLM"/>
    </source>
</evidence>
<proteinExistence type="predicted"/>
<sequence length="156" mass="16676">MNIRFSRTAMAACLTAATVAGALAVTAAPSYADTFGGCRGGYAYIDHGYYVQPCVERNSIDGSMNEQINVSVAPHSTDVLVCGILVPVTGFGSLDGIEHCAYSAKTGSSWSSFPLYWNEHQPLVLDKADYVFEAYIKDGSVTEGDVESPTITLYEP</sequence>
<comment type="caution">
    <text evidence="2">The sequence shown here is derived from an EMBL/GenBank/DDBJ whole genome shotgun (WGS) entry which is preliminary data.</text>
</comment>
<dbReference type="Proteomes" id="UP001589810">
    <property type="component" value="Unassembled WGS sequence"/>
</dbReference>
<reference evidence="2 3" key="1">
    <citation type="submission" date="2024-09" db="EMBL/GenBank/DDBJ databases">
        <authorList>
            <person name="Sun Q."/>
            <person name="Mori K."/>
        </authorList>
    </citation>
    <scope>NUCLEOTIDE SEQUENCE [LARGE SCALE GENOMIC DNA]</scope>
    <source>
        <strain evidence="2 3">TBRC 1432</strain>
    </source>
</reference>
<protein>
    <recommendedName>
        <fullName evidence="4">Secreted protein</fullName>
    </recommendedName>
</protein>
<gene>
    <name evidence="2" type="ORF">ACFFH7_10035</name>
</gene>
<organism evidence="2 3">
    <name type="scientific">Kutzneria chonburiensis</name>
    <dbReference type="NCBI Taxonomy" id="1483604"/>
    <lineage>
        <taxon>Bacteria</taxon>
        <taxon>Bacillati</taxon>
        <taxon>Actinomycetota</taxon>
        <taxon>Actinomycetes</taxon>
        <taxon>Pseudonocardiales</taxon>
        <taxon>Pseudonocardiaceae</taxon>
        <taxon>Kutzneria</taxon>
    </lineage>
</organism>
<dbReference type="RefSeq" id="WP_273942143.1">
    <property type="nucleotide sequence ID" value="NZ_CP097263.1"/>
</dbReference>
<evidence type="ECO:0000256" key="1">
    <source>
        <dbReference type="SAM" id="SignalP"/>
    </source>
</evidence>
<keyword evidence="3" id="KW-1185">Reference proteome</keyword>
<keyword evidence="1" id="KW-0732">Signal</keyword>